<dbReference type="AlphaFoldDB" id="A0A0H2RU96"/>
<evidence type="ECO:0000313" key="1">
    <source>
        <dbReference type="EMBL" id="KLO15409.1"/>
    </source>
</evidence>
<dbReference type="Proteomes" id="UP000053477">
    <property type="component" value="Unassembled WGS sequence"/>
</dbReference>
<dbReference type="EMBL" id="KQ085930">
    <property type="protein sequence ID" value="KLO15409.1"/>
    <property type="molecule type" value="Genomic_DNA"/>
</dbReference>
<evidence type="ECO:0000313" key="2">
    <source>
        <dbReference type="Proteomes" id="UP000053477"/>
    </source>
</evidence>
<organism evidence="1 2">
    <name type="scientific">Schizopora paradoxa</name>
    <dbReference type="NCBI Taxonomy" id="27342"/>
    <lineage>
        <taxon>Eukaryota</taxon>
        <taxon>Fungi</taxon>
        <taxon>Dikarya</taxon>
        <taxon>Basidiomycota</taxon>
        <taxon>Agaricomycotina</taxon>
        <taxon>Agaricomycetes</taxon>
        <taxon>Hymenochaetales</taxon>
        <taxon>Schizoporaceae</taxon>
        <taxon>Schizopora</taxon>
    </lineage>
</organism>
<gene>
    <name evidence="1" type="ORF">SCHPADRAFT_266936</name>
</gene>
<sequence length="168" mass="19566">MPCHAVSKTESNAYLERWGSPSPCVWPMCDRRCLDVELERRCCRPRTYWQSPTLSWLLKRPSQFPPRQSPRNFCRVHQTRSLADAVSSNPWFSSTKSIKQGDIHLSKWLNDEFVHGVSGYRHHRARLESFFLPLHHGSKTIAFQVLRRSPTRGPPGIGERAWVEKQDL</sequence>
<name>A0A0H2RU96_9AGAM</name>
<dbReference type="InParanoid" id="A0A0H2RU96"/>
<protein>
    <submittedName>
        <fullName evidence="1">Uncharacterized protein</fullName>
    </submittedName>
</protein>
<proteinExistence type="predicted"/>
<reference evidence="1 2" key="1">
    <citation type="submission" date="2015-04" db="EMBL/GenBank/DDBJ databases">
        <title>Complete genome sequence of Schizopora paradoxa KUC8140, a cosmopolitan wood degrader in East Asia.</title>
        <authorList>
            <consortium name="DOE Joint Genome Institute"/>
            <person name="Min B."/>
            <person name="Park H."/>
            <person name="Jang Y."/>
            <person name="Kim J.-J."/>
            <person name="Kim K.H."/>
            <person name="Pangilinan J."/>
            <person name="Lipzen A."/>
            <person name="Riley R."/>
            <person name="Grigoriev I.V."/>
            <person name="Spatafora J.W."/>
            <person name="Choi I.-G."/>
        </authorList>
    </citation>
    <scope>NUCLEOTIDE SEQUENCE [LARGE SCALE GENOMIC DNA]</scope>
    <source>
        <strain evidence="1 2">KUC8140</strain>
    </source>
</reference>
<accession>A0A0H2RU96</accession>
<keyword evidence="2" id="KW-1185">Reference proteome</keyword>